<dbReference type="Gene3D" id="3.40.30.10">
    <property type="entry name" value="Glutaredoxin"/>
    <property type="match status" value="1"/>
</dbReference>
<organism evidence="1 2">
    <name type="scientific">Alkalicoccus urumqiensis</name>
    <name type="common">Bacillus urumqiensis</name>
    <dbReference type="NCBI Taxonomy" id="1548213"/>
    <lineage>
        <taxon>Bacteria</taxon>
        <taxon>Bacillati</taxon>
        <taxon>Bacillota</taxon>
        <taxon>Bacilli</taxon>
        <taxon>Bacillales</taxon>
        <taxon>Bacillaceae</taxon>
        <taxon>Alkalicoccus</taxon>
    </lineage>
</organism>
<dbReference type="EMBL" id="PVNS01000005">
    <property type="protein sequence ID" value="PRO65949.1"/>
    <property type="molecule type" value="Genomic_DNA"/>
</dbReference>
<sequence>MSKKIEVFDPALCCSTGVCGPDVDPALTKMAKLHLDVEKAGYELKRYNLAQEPGPFVETPSIQKLLEDKGPDGLPAVTVDGELKKEGSYPDAAEVAAWLGIEESSLQHSTPKNQINLL</sequence>
<dbReference type="GO" id="GO:0045892">
    <property type="term" value="P:negative regulation of DNA-templated transcription"/>
    <property type="evidence" value="ECO:0007669"/>
    <property type="project" value="InterPro"/>
</dbReference>
<evidence type="ECO:0000313" key="1">
    <source>
        <dbReference type="EMBL" id="PRO65949.1"/>
    </source>
</evidence>
<keyword evidence="2" id="KW-1185">Reference proteome</keyword>
<dbReference type="InterPro" id="IPR010712">
    <property type="entry name" value="Arsenical-R_ArsD"/>
</dbReference>
<protein>
    <submittedName>
        <fullName evidence="1">Arsenical resistance operon transcriptional repressor ArsD</fullName>
    </submittedName>
</protein>
<proteinExistence type="predicted"/>
<dbReference type="RefSeq" id="WP_105958633.1">
    <property type="nucleotide sequence ID" value="NZ_PVNS01000005.1"/>
</dbReference>
<dbReference type="AlphaFoldDB" id="A0A2P6MI30"/>
<comment type="caution">
    <text evidence="1">The sequence shown here is derived from an EMBL/GenBank/DDBJ whole genome shotgun (WGS) entry which is preliminary data.</text>
</comment>
<reference evidence="1 2" key="1">
    <citation type="submission" date="2018-03" db="EMBL/GenBank/DDBJ databases">
        <title>Bacillus urumqiensis sp. nov., a moderately haloalkaliphilic bacterium isolated from a salt lake.</title>
        <authorList>
            <person name="Zhao B."/>
            <person name="Liao Z."/>
        </authorList>
    </citation>
    <scope>NUCLEOTIDE SEQUENCE [LARGE SCALE GENOMIC DNA]</scope>
    <source>
        <strain evidence="1 2">BZ-SZ-XJ18</strain>
    </source>
</reference>
<dbReference type="OrthoDB" id="9801358at2"/>
<evidence type="ECO:0000313" key="2">
    <source>
        <dbReference type="Proteomes" id="UP000243650"/>
    </source>
</evidence>
<name>A0A2P6MI30_ALKUR</name>
<gene>
    <name evidence="1" type="ORF">C6I21_06495</name>
</gene>
<accession>A0A2P6MI30</accession>
<dbReference type="Proteomes" id="UP000243650">
    <property type="component" value="Unassembled WGS sequence"/>
</dbReference>
<dbReference type="Pfam" id="PF06953">
    <property type="entry name" value="ArsD"/>
    <property type="match status" value="1"/>
</dbReference>
<dbReference type="GO" id="GO:0003677">
    <property type="term" value="F:DNA binding"/>
    <property type="evidence" value="ECO:0007669"/>
    <property type="project" value="InterPro"/>
</dbReference>
<dbReference type="GO" id="GO:0046685">
    <property type="term" value="P:response to arsenic-containing substance"/>
    <property type="evidence" value="ECO:0007669"/>
    <property type="project" value="InterPro"/>
</dbReference>
<dbReference type="NCBIfam" id="NF033727">
    <property type="entry name" value="chaperon_ArsD"/>
    <property type="match status" value="1"/>
</dbReference>